<reference evidence="1 2" key="1">
    <citation type="submission" date="2015-11" db="EMBL/GenBank/DDBJ databases">
        <title>Description and complete genome sequence of a novel strain predominating in hypersaline microbial mats and representing a new family of the Bacteriodetes phylum.</title>
        <authorList>
            <person name="Spring S."/>
            <person name="Bunk B."/>
            <person name="Sproer C."/>
            <person name="Klenk H.-P."/>
        </authorList>
    </citation>
    <scope>NUCLEOTIDE SEQUENCE [LARGE SCALE GENOMIC DNA]</scope>
    <source>
        <strain evidence="1 2">L21-Spi-D4</strain>
    </source>
</reference>
<evidence type="ECO:0000313" key="2">
    <source>
        <dbReference type="Proteomes" id="UP000064893"/>
    </source>
</evidence>
<name>A0A0S2HW67_9BACT</name>
<keyword evidence="2" id="KW-1185">Reference proteome</keyword>
<dbReference type="STRING" id="1307839.L21SP5_00625"/>
<dbReference type="PROSITE" id="PS51257">
    <property type="entry name" value="PROKAR_LIPOPROTEIN"/>
    <property type="match status" value="1"/>
</dbReference>
<dbReference type="KEGG" id="blq:L21SP5_00625"/>
<gene>
    <name evidence="1" type="ORF">L21SP5_00625</name>
</gene>
<evidence type="ECO:0008006" key="3">
    <source>
        <dbReference type="Google" id="ProtNLM"/>
    </source>
</evidence>
<organism evidence="1 2">
    <name type="scientific">Salinivirga cyanobacteriivorans</name>
    <dbReference type="NCBI Taxonomy" id="1307839"/>
    <lineage>
        <taxon>Bacteria</taxon>
        <taxon>Pseudomonadati</taxon>
        <taxon>Bacteroidota</taxon>
        <taxon>Bacteroidia</taxon>
        <taxon>Bacteroidales</taxon>
        <taxon>Salinivirgaceae</taxon>
        <taxon>Salinivirga</taxon>
    </lineage>
</organism>
<dbReference type="RefSeq" id="WP_057951858.1">
    <property type="nucleotide sequence ID" value="NZ_CP013118.1"/>
</dbReference>
<protein>
    <recommendedName>
        <fullName evidence="3">DUF4249 domain-containing protein</fullName>
    </recommendedName>
</protein>
<dbReference type="EMBL" id="CP013118">
    <property type="protein sequence ID" value="ALO14297.1"/>
    <property type="molecule type" value="Genomic_DNA"/>
</dbReference>
<proteinExistence type="predicted"/>
<accession>A0A0S2HW67</accession>
<dbReference type="AlphaFoldDB" id="A0A0S2HW67"/>
<sequence>MTRLLPGLFVLVVLFIGCTDEFDLINDEVNIADGYQKTIVAYANFSPSNEYHYVRVNRGFSAEDFYAGANNQDSIQFAPDEVNVKIFRIRNNDTIKTYIARDTLIEKPESEYFNTNNVILYYFREPNLLGNNTTGNIKLGLEVEVGGDVAYSQTTPIKDFNFNFPPLLSTFDIAYEEERFKVEINKPDNSQAYRVIGIGRYREIVNMNGDYDTTLREFTFSVGNTYETQPSNGGIKAFYQSCGVFYDAIERDVLQNGDTVNAVERKFVDVAYHATAGNSDLALAQITGNAYTGFSDNQTTVSNMSNGLGLFSSYNEAQTRYYILSTPTEDSIITLYGNKYKFTR</sequence>
<evidence type="ECO:0000313" key="1">
    <source>
        <dbReference type="EMBL" id="ALO14297.1"/>
    </source>
</evidence>
<dbReference type="Proteomes" id="UP000064893">
    <property type="component" value="Chromosome"/>
</dbReference>